<reference evidence="6" key="1">
    <citation type="submission" date="2014-09" db="EMBL/GenBank/DDBJ databases">
        <title>Genome sequence of the luminous mushroom Mycena chlorophos for searching fungal bioluminescence genes.</title>
        <authorList>
            <person name="Tanaka Y."/>
            <person name="Kasuga D."/>
            <person name="Oba Y."/>
            <person name="Hase S."/>
            <person name="Sato K."/>
            <person name="Oba Y."/>
            <person name="Sakakibara Y."/>
        </authorList>
    </citation>
    <scope>NUCLEOTIDE SEQUENCE</scope>
</reference>
<dbReference type="CDD" id="cd07730">
    <property type="entry name" value="metallo-hydrolase-like_MBL-fold"/>
    <property type="match status" value="1"/>
</dbReference>
<comment type="similarity">
    <text evidence="1">Belongs to the metallo-beta-lactamase superfamily.</text>
</comment>
<dbReference type="PANTHER" id="PTHR42978">
    <property type="entry name" value="QUORUM-QUENCHING LACTONASE YTNP-RELATED-RELATED"/>
    <property type="match status" value="1"/>
</dbReference>
<dbReference type="PANTHER" id="PTHR42978:SF5">
    <property type="entry name" value="METALLO-BETA-LACTAMASE DOMAIN-CONTAINING PROTEIN"/>
    <property type="match status" value="1"/>
</dbReference>
<proteinExistence type="inferred from homology"/>
<dbReference type="InterPro" id="IPR001279">
    <property type="entry name" value="Metallo-B-lactamas"/>
</dbReference>
<keyword evidence="3" id="KW-0378">Hydrolase</keyword>
<evidence type="ECO:0000256" key="1">
    <source>
        <dbReference type="ARBA" id="ARBA00007749"/>
    </source>
</evidence>
<protein>
    <submittedName>
        <fullName evidence="6">Metallo-beta-lactamase superfamily protein</fullName>
    </submittedName>
</protein>
<accession>A0ABQ0LEU2</accession>
<gene>
    <name evidence="6" type="ORF">MCHLO_06907</name>
</gene>
<evidence type="ECO:0000256" key="4">
    <source>
        <dbReference type="ARBA" id="ARBA00022833"/>
    </source>
</evidence>
<evidence type="ECO:0000256" key="2">
    <source>
        <dbReference type="ARBA" id="ARBA00022723"/>
    </source>
</evidence>
<organism evidence="6 7">
    <name type="scientific">Mycena chlorophos</name>
    <name type="common">Agaric fungus</name>
    <name type="synonym">Agaricus chlorophos</name>
    <dbReference type="NCBI Taxonomy" id="658473"/>
    <lineage>
        <taxon>Eukaryota</taxon>
        <taxon>Fungi</taxon>
        <taxon>Dikarya</taxon>
        <taxon>Basidiomycota</taxon>
        <taxon>Agaricomycotina</taxon>
        <taxon>Agaricomycetes</taxon>
        <taxon>Agaricomycetidae</taxon>
        <taxon>Agaricales</taxon>
        <taxon>Marasmiineae</taxon>
        <taxon>Mycenaceae</taxon>
        <taxon>Mycena</taxon>
    </lineage>
</organism>
<evidence type="ECO:0000313" key="7">
    <source>
        <dbReference type="Proteomes" id="UP000815677"/>
    </source>
</evidence>
<feature type="domain" description="Metallo-beta-lactamase" evidence="5">
    <location>
        <begin position="195"/>
        <end position="252"/>
    </location>
</feature>
<name>A0ABQ0LEU2_MYCCL</name>
<keyword evidence="7" id="KW-1185">Reference proteome</keyword>
<keyword evidence="2" id="KW-0479">Metal-binding</keyword>
<evidence type="ECO:0000259" key="5">
    <source>
        <dbReference type="Pfam" id="PF00753"/>
    </source>
</evidence>
<evidence type="ECO:0000313" key="6">
    <source>
        <dbReference type="EMBL" id="GAT49604.1"/>
    </source>
</evidence>
<dbReference type="Proteomes" id="UP000815677">
    <property type="component" value="Unassembled WGS sequence"/>
</dbReference>
<evidence type="ECO:0000256" key="3">
    <source>
        <dbReference type="ARBA" id="ARBA00022801"/>
    </source>
</evidence>
<sequence>MHNAPSRPQLLKPDMVGHSRLLGLGGLSFAYASQPASFSLPLPPSYRVTVSAIKAPKPTMTTRIRVFSLLTLATSAFASWHSDSLGIPPSSTGATLSVQAFNIGNLTIGASAQIVHPVLPGHEIATVPMYAFLLTHTSSSGSHRASGLATRRFMWDLGIRKDLQNAVPTVAAEFAADPAVLQEPKDIVELVQEGGVNLTSIEAVIWSHAHPDHFGDMSKWPNATNLIVGAESDLSTYPTNSNATLQPSDLAGHNLTKIDFTKSTLTIGSLRAIDFFNDGSFYLLDSPGHLAGQMTGLVRVTVSPDSFVLLAADTAHHIGVTRPRPLLAHNFPCPGDVLAASRSAISTDYFWSPNSHLGAFDLSSRASPLLGISDVAGSLYANPAETQVTLDKLAAFDADEDVLMVIAHDASNVGALPVFPDKLDGWKKEGLKEKLVWRFLEMGDFAFAFDVVNSTTA</sequence>
<dbReference type="SUPFAM" id="SSF56281">
    <property type="entry name" value="Metallo-hydrolase/oxidoreductase"/>
    <property type="match status" value="1"/>
</dbReference>
<dbReference type="Pfam" id="PF00753">
    <property type="entry name" value="Lactamase_B"/>
    <property type="match status" value="1"/>
</dbReference>
<dbReference type="Gene3D" id="3.60.15.10">
    <property type="entry name" value="Ribonuclease Z/Hydroxyacylglutathione hydrolase-like"/>
    <property type="match status" value="1"/>
</dbReference>
<dbReference type="InterPro" id="IPR051013">
    <property type="entry name" value="MBL_superfamily_lactonases"/>
</dbReference>
<dbReference type="InterPro" id="IPR036866">
    <property type="entry name" value="RibonucZ/Hydroxyglut_hydro"/>
</dbReference>
<dbReference type="EMBL" id="DF845688">
    <property type="protein sequence ID" value="GAT49604.1"/>
    <property type="molecule type" value="Genomic_DNA"/>
</dbReference>
<keyword evidence="4" id="KW-0862">Zinc</keyword>